<dbReference type="RefSeq" id="WP_189078350.1">
    <property type="nucleotide sequence ID" value="NZ_BMMX01000003.1"/>
</dbReference>
<evidence type="ECO:0008006" key="3">
    <source>
        <dbReference type="Google" id="ProtNLM"/>
    </source>
</evidence>
<dbReference type="Proteomes" id="UP000656042">
    <property type="component" value="Unassembled WGS sequence"/>
</dbReference>
<accession>A0A8J3FNJ2</accession>
<dbReference type="SUPFAM" id="SSF47336">
    <property type="entry name" value="ACP-like"/>
    <property type="match status" value="1"/>
</dbReference>
<proteinExistence type="predicted"/>
<dbReference type="Gene3D" id="1.10.1200.10">
    <property type="entry name" value="ACP-like"/>
    <property type="match status" value="1"/>
</dbReference>
<keyword evidence="2" id="KW-1185">Reference proteome</keyword>
<evidence type="ECO:0000313" key="2">
    <source>
        <dbReference type="Proteomes" id="UP000656042"/>
    </source>
</evidence>
<name>A0A8J3FNJ2_9ACTN</name>
<reference evidence="1" key="1">
    <citation type="journal article" date="2014" name="Int. J. Syst. Evol. Microbiol.">
        <title>Complete genome sequence of Corynebacterium casei LMG S-19264T (=DSM 44701T), isolated from a smear-ripened cheese.</title>
        <authorList>
            <consortium name="US DOE Joint Genome Institute (JGI-PGF)"/>
            <person name="Walter F."/>
            <person name="Albersmeier A."/>
            <person name="Kalinowski J."/>
            <person name="Ruckert C."/>
        </authorList>
    </citation>
    <scope>NUCLEOTIDE SEQUENCE</scope>
    <source>
        <strain evidence="1">CGMCC 4.7299</strain>
    </source>
</reference>
<comment type="caution">
    <text evidence="1">The sequence shown here is derived from an EMBL/GenBank/DDBJ whole genome shotgun (WGS) entry which is preliminary data.</text>
</comment>
<gene>
    <name evidence="1" type="ORF">GCM10012284_15100</name>
</gene>
<dbReference type="AlphaFoldDB" id="A0A8J3FNJ2"/>
<organism evidence="1 2">
    <name type="scientific">Mangrovihabitans endophyticus</name>
    <dbReference type="NCBI Taxonomy" id="1751298"/>
    <lineage>
        <taxon>Bacteria</taxon>
        <taxon>Bacillati</taxon>
        <taxon>Actinomycetota</taxon>
        <taxon>Actinomycetes</taxon>
        <taxon>Micromonosporales</taxon>
        <taxon>Micromonosporaceae</taxon>
        <taxon>Mangrovihabitans</taxon>
    </lineage>
</organism>
<dbReference type="InterPro" id="IPR036736">
    <property type="entry name" value="ACP-like_sf"/>
</dbReference>
<dbReference type="EMBL" id="BMMX01000003">
    <property type="protein sequence ID" value="GGK82039.1"/>
    <property type="molecule type" value="Genomic_DNA"/>
</dbReference>
<protein>
    <recommendedName>
        <fullName evidence="3">Acyl carrier protein</fullName>
    </recommendedName>
</protein>
<reference evidence="1" key="2">
    <citation type="submission" date="2020-09" db="EMBL/GenBank/DDBJ databases">
        <authorList>
            <person name="Sun Q."/>
            <person name="Zhou Y."/>
        </authorList>
    </citation>
    <scope>NUCLEOTIDE SEQUENCE</scope>
    <source>
        <strain evidence="1">CGMCC 4.7299</strain>
    </source>
</reference>
<evidence type="ECO:0000313" key="1">
    <source>
        <dbReference type="EMBL" id="GGK82039.1"/>
    </source>
</evidence>
<sequence>MHPEKLDEAFRRGLDLPSGTDLMSIRYANHPHWDSLGHLSLVVALEEAFEVEFEEDEVLTLDSYHAAAEMIAKKKAGQL</sequence>